<evidence type="ECO:0000256" key="3">
    <source>
        <dbReference type="ARBA" id="ARBA00022490"/>
    </source>
</evidence>
<dbReference type="Pfam" id="PF14892">
    <property type="entry name" value="PIRC1_2"/>
    <property type="match status" value="1"/>
</dbReference>
<dbReference type="GO" id="GO:0005879">
    <property type="term" value="C:axonemal microtubule"/>
    <property type="evidence" value="ECO:0007669"/>
    <property type="project" value="InterPro"/>
</dbReference>
<organism evidence="7 8">
    <name type="scientific">Hypsibius exemplaris</name>
    <name type="common">Freshwater tardigrade</name>
    <dbReference type="NCBI Taxonomy" id="2072580"/>
    <lineage>
        <taxon>Eukaryota</taxon>
        <taxon>Metazoa</taxon>
        <taxon>Ecdysozoa</taxon>
        <taxon>Tardigrada</taxon>
        <taxon>Eutardigrada</taxon>
        <taxon>Parachela</taxon>
        <taxon>Hypsibioidea</taxon>
        <taxon>Hypsibiidae</taxon>
        <taxon>Hypsibius</taxon>
    </lineage>
</organism>
<evidence type="ECO:0000256" key="4">
    <source>
        <dbReference type="ARBA" id="ARBA00023212"/>
    </source>
</evidence>
<comment type="subcellular location">
    <subcellularLocation>
        <location evidence="1">Cell projection</location>
        <location evidence="1">Cilium</location>
    </subcellularLocation>
    <subcellularLocation>
        <location evidence="2">Cytoplasm</location>
        <location evidence="2">Cytoskeleton</location>
    </subcellularLocation>
</comment>
<accession>A0A1W0WVJ8</accession>
<keyword evidence="6" id="KW-0812">Transmembrane</keyword>
<sequence>MQHSVFYGTKSTPNETCHVREYDFQNFKPQPQWIVRTPEEVKVYERLRGLKVSDTLACDSFASSNSGEKAYKKTLAQIDEPSLMWPGYKLKARNLRYETTSQAAYGRFLPTVHEMPDSHHGLGQKFSSSLLASEYQGRRSPLTHQDVITWTSYCTVTFGLALIVLSVYSLAMYPELRQIWHPAVGLAVLLLLTGLFDVLASHGHQGLPFLRQNQNCLAVSFLGFGCLCTVYSAGVIVGSAVFFPAVLDDRTDHLQSLKTTMMTSFIMAFAFAVVQTAVSLRFVYAQFFDEFLDDSSNAIDMSPLVVKTSPFLNLQLEERKGVPAAGPRTVVKQQQQPPSDVRTYLCRNDAESEEEFTEKNETAVGVSNVPVAGEMAV</sequence>
<evidence type="ECO:0000256" key="5">
    <source>
        <dbReference type="ARBA" id="ARBA00023273"/>
    </source>
</evidence>
<feature type="transmembrane region" description="Helical" evidence="6">
    <location>
        <begin position="221"/>
        <end position="245"/>
    </location>
</feature>
<keyword evidence="4" id="KW-0206">Cytoskeleton</keyword>
<keyword evidence="5" id="KW-0966">Cell projection</keyword>
<keyword evidence="3" id="KW-0963">Cytoplasm</keyword>
<evidence type="ECO:0000313" key="7">
    <source>
        <dbReference type="EMBL" id="OQV19239.1"/>
    </source>
</evidence>
<dbReference type="AlphaFoldDB" id="A0A1W0WVJ8"/>
<feature type="transmembrane region" description="Helical" evidence="6">
    <location>
        <begin position="147"/>
        <end position="173"/>
    </location>
</feature>
<evidence type="ECO:0000256" key="6">
    <source>
        <dbReference type="SAM" id="Phobius"/>
    </source>
</evidence>
<dbReference type="OrthoDB" id="546383at2759"/>
<keyword evidence="6" id="KW-0472">Membrane</keyword>
<evidence type="ECO:0000256" key="2">
    <source>
        <dbReference type="ARBA" id="ARBA00004245"/>
    </source>
</evidence>
<proteinExistence type="predicted"/>
<keyword evidence="8" id="KW-1185">Reference proteome</keyword>
<dbReference type="InterPro" id="IPR026507">
    <property type="entry name" value="PIRC1/2"/>
</dbReference>
<gene>
    <name evidence="7" type="ORF">BV898_06662</name>
</gene>
<keyword evidence="6" id="KW-1133">Transmembrane helix</keyword>
<feature type="transmembrane region" description="Helical" evidence="6">
    <location>
        <begin position="179"/>
        <end position="200"/>
    </location>
</feature>
<protein>
    <submittedName>
        <fullName evidence="7">Uncharacterized protein</fullName>
    </submittedName>
</protein>
<comment type="caution">
    <text evidence="7">The sequence shown here is derived from an EMBL/GenBank/DDBJ whole genome shotgun (WGS) entry which is preliminary data.</text>
</comment>
<dbReference type="GO" id="GO:0035082">
    <property type="term" value="P:axoneme assembly"/>
    <property type="evidence" value="ECO:0007669"/>
    <property type="project" value="InterPro"/>
</dbReference>
<evidence type="ECO:0000256" key="1">
    <source>
        <dbReference type="ARBA" id="ARBA00004138"/>
    </source>
</evidence>
<evidence type="ECO:0000313" key="8">
    <source>
        <dbReference type="Proteomes" id="UP000192578"/>
    </source>
</evidence>
<dbReference type="Proteomes" id="UP000192578">
    <property type="component" value="Unassembled WGS sequence"/>
</dbReference>
<feature type="transmembrane region" description="Helical" evidence="6">
    <location>
        <begin position="265"/>
        <end position="284"/>
    </location>
</feature>
<dbReference type="EMBL" id="MTYJ01000041">
    <property type="protein sequence ID" value="OQV19239.1"/>
    <property type="molecule type" value="Genomic_DNA"/>
</dbReference>
<name>A0A1W0WVJ8_HYPEX</name>
<reference evidence="8" key="1">
    <citation type="submission" date="2017-01" db="EMBL/GenBank/DDBJ databases">
        <title>Comparative genomics of anhydrobiosis in the tardigrade Hypsibius dujardini.</title>
        <authorList>
            <person name="Yoshida Y."/>
            <person name="Koutsovoulos G."/>
            <person name="Laetsch D."/>
            <person name="Stevens L."/>
            <person name="Kumar S."/>
            <person name="Horikawa D."/>
            <person name="Ishino K."/>
            <person name="Komine S."/>
            <person name="Tomita M."/>
            <person name="Blaxter M."/>
            <person name="Arakawa K."/>
        </authorList>
    </citation>
    <scope>NUCLEOTIDE SEQUENCE [LARGE SCALE GENOMIC DNA]</scope>
    <source>
        <strain evidence="8">Z151</strain>
    </source>
</reference>